<gene>
    <name evidence="1" type="ORF">ACFO60_33005</name>
</gene>
<keyword evidence="2" id="KW-1185">Reference proteome</keyword>
<dbReference type="EMBL" id="JBHSFP010000033">
    <property type="protein sequence ID" value="MFC4535609.1"/>
    <property type="molecule type" value="Genomic_DNA"/>
</dbReference>
<reference evidence="2" key="1">
    <citation type="journal article" date="2019" name="Int. J. Syst. Evol. Microbiol.">
        <title>The Global Catalogue of Microorganisms (GCM) 10K type strain sequencing project: providing services to taxonomists for standard genome sequencing and annotation.</title>
        <authorList>
            <consortium name="The Broad Institute Genomics Platform"/>
            <consortium name="The Broad Institute Genome Sequencing Center for Infectious Disease"/>
            <person name="Wu L."/>
            <person name="Ma J."/>
        </authorList>
    </citation>
    <scope>NUCLEOTIDE SEQUENCE [LARGE SCALE GENOMIC DNA]</scope>
    <source>
        <strain evidence="2">CGMCC 4.7132</strain>
    </source>
</reference>
<dbReference type="Proteomes" id="UP001596004">
    <property type="component" value="Unassembled WGS sequence"/>
</dbReference>
<accession>A0ABV9CSV7</accession>
<evidence type="ECO:0000313" key="1">
    <source>
        <dbReference type="EMBL" id="MFC4535609.1"/>
    </source>
</evidence>
<proteinExistence type="predicted"/>
<organism evidence="1 2">
    <name type="scientific">Sphaerisporangium dianthi</name>
    <dbReference type="NCBI Taxonomy" id="1436120"/>
    <lineage>
        <taxon>Bacteria</taxon>
        <taxon>Bacillati</taxon>
        <taxon>Actinomycetota</taxon>
        <taxon>Actinomycetes</taxon>
        <taxon>Streptosporangiales</taxon>
        <taxon>Streptosporangiaceae</taxon>
        <taxon>Sphaerisporangium</taxon>
    </lineage>
</organism>
<name>A0ABV9CSV7_9ACTN</name>
<dbReference type="RefSeq" id="WP_380848618.1">
    <property type="nucleotide sequence ID" value="NZ_JBHSFP010000033.1"/>
</dbReference>
<comment type="caution">
    <text evidence="1">The sequence shown here is derived from an EMBL/GenBank/DDBJ whole genome shotgun (WGS) entry which is preliminary data.</text>
</comment>
<sequence length="41" mass="4760">MVHVYELDDTTGAYVPTSIERKRLQLVDPFGIDIEVDRLVR</sequence>
<protein>
    <recommendedName>
        <fullName evidence="3">Restriction endonuclease domain-containing protein</fullName>
    </recommendedName>
</protein>
<evidence type="ECO:0000313" key="2">
    <source>
        <dbReference type="Proteomes" id="UP001596004"/>
    </source>
</evidence>
<evidence type="ECO:0008006" key="3">
    <source>
        <dbReference type="Google" id="ProtNLM"/>
    </source>
</evidence>